<keyword evidence="1" id="KW-0472">Membrane</keyword>
<keyword evidence="1" id="KW-1133">Transmembrane helix</keyword>
<evidence type="ECO:0000256" key="1">
    <source>
        <dbReference type="SAM" id="Phobius"/>
    </source>
</evidence>
<name>A0A928Z5D2_9CYAN</name>
<gene>
    <name evidence="2" type="ORF">IQ235_00055</name>
</gene>
<evidence type="ECO:0000313" key="2">
    <source>
        <dbReference type="EMBL" id="MBE9039187.1"/>
    </source>
</evidence>
<comment type="caution">
    <text evidence="2">The sequence shown here is derived from an EMBL/GenBank/DDBJ whole genome shotgun (WGS) entry which is preliminary data.</text>
</comment>
<reference evidence="2" key="1">
    <citation type="submission" date="2020-10" db="EMBL/GenBank/DDBJ databases">
        <authorList>
            <person name="Castelo-Branco R."/>
            <person name="Eusebio N."/>
            <person name="Adriana R."/>
            <person name="Vieira A."/>
            <person name="Brugerolle De Fraissinette N."/>
            <person name="Rezende De Castro R."/>
            <person name="Schneider M.P."/>
            <person name="Vasconcelos V."/>
            <person name="Leao P.N."/>
        </authorList>
    </citation>
    <scope>NUCLEOTIDE SEQUENCE</scope>
    <source>
        <strain evidence="2">LEGE 11467</strain>
    </source>
</reference>
<sequence length="317" mass="35194">MTELLVSIIIASLIVVGLLSLVVELLTTDARETARTETQREMQMALDYISTDIREAVYVYDGQCLVGQNNCSGIFAQQYVPVPQNSVPILAFWRLDPLPDALINQCATSTAETPLRVGNQTVPCLQGRMYTLVVYHLTRQEEGKAWQGLARIQRYTLPQFDRRGQVVTGYADPTDATTFVNWPLDDDGRSAANGSPNLQGRIHTLVDFVDSRPMNEIPEIQDTSPEVNCPPNYQLTPSDEILAAQSFPQMRNFYACVLLPAQFRVQQSTGAFNQKVILFIRGNAKGKPGIDTVNEGFMPTIATQVLNRGVRNKAPSQ</sequence>
<keyword evidence="3" id="KW-1185">Reference proteome</keyword>
<dbReference type="AlphaFoldDB" id="A0A928Z5D2"/>
<proteinExistence type="predicted"/>
<evidence type="ECO:0000313" key="3">
    <source>
        <dbReference type="Proteomes" id="UP000621799"/>
    </source>
</evidence>
<accession>A0A928Z5D2</accession>
<dbReference type="Proteomes" id="UP000621799">
    <property type="component" value="Unassembled WGS sequence"/>
</dbReference>
<organism evidence="2 3">
    <name type="scientific">Zarconia navalis LEGE 11467</name>
    <dbReference type="NCBI Taxonomy" id="1828826"/>
    <lineage>
        <taxon>Bacteria</taxon>
        <taxon>Bacillati</taxon>
        <taxon>Cyanobacteriota</taxon>
        <taxon>Cyanophyceae</taxon>
        <taxon>Oscillatoriophycideae</taxon>
        <taxon>Oscillatoriales</taxon>
        <taxon>Oscillatoriales incertae sedis</taxon>
        <taxon>Zarconia</taxon>
        <taxon>Zarconia navalis</taxon>
    </lineage>
</organism>
<protein>
    <submittedName>
        <fullName evidence="2">Uncharacterized protein</fullName>
    </submittedName>
</protein>
<keyword evidence="1" id="KW-0812">Transmembrane</keyword>
<dbReference type="EMBL" id="JADEXN010000001">
    <property type="protein sequence ID" value="MBE9039187.1"/>
    <property type="molecule type" value="Genomic_DNA"/>
</dbReference>
<feature type="transmembrane region" description="Helical" evidence="1">
    <location>
        <begin position="6"/>
        <end position="26"/>
    </location>
</feature>